<feature type="transmembrane region" description="Helical" evidence="9">
    <location>
        <begin position="68"/>
        <end position="88"/>
    </location>
</feature>
<evidence type="ECO:0000256" key="3">
    <source>
        <dbReference type="ARBA" id="ARBA00022475"/>
    </source>
</evidence>
<keyword evidence="6 9" id="KW-0472">Membrane</keyword>
<dbReference type="RefSeq" id="WP_071453239.1">
    <property type="nucleotide sequence ID" value="NZ_CP017675.1"/>
</dbReference>
<gene>
    <name evidence="11" type="primary">mrpD</name>
    <name evidence="11" type="ORF">GlitD10_0210</name>
</gene>
<feature type="transmembrane region" description="Helical" evidence="9">
    <location>
        <begin position="117"/>
        <end position="137"/>
    </location>
</feature>
<dbReference type="STRING" id="1188229.GlitD10_0210"/>
<evidence type="ECO:0000256" key="7">
    <source>
        <dbReference type="ARBA" id="ARBA00025624"/>
    </source>
</evidence>
<name>A0A1J0A9B9_9CYAN</name>
<sequence length="477" mass="51321">MNVLTLVWIASAFFLGFGIYFMPSLTRPLALLAGFFSLGYGLALGVQPEPVVLRLLDSFGVGLFLDSLTSFFIITNALVTIAVIFTLWESDKTPFFFTQILILHGSVNGAFASTDWISLYVALEVVGIAAFLLITYPRNERVIWVGLRYLLISNVAMLFYLVGAVLVYESHHSFDFVGLGEAPPEAVALLFLGLLVKGGIFTLGFWLPMTHATAEAPVSALLSGVVVKAAVLPLIRCALLVAAVEPLVRGVGVGTALLGVGFALFESDVKRVLAWSTTSQMGFILAAPEVGGFYALAHGLVKAALFLLAGQLPSRDVRELAQQGIPRTLGIPLALASFSISGFPLLAGFGAKVLTMKNLLPWQVGGMTGAAVGTAAIYASSFFLPWTRTPTSLPRGFWAAMAVLLGGLLVANGVYYEAFTWGNIVKPLGIIAGGWGLYWGVVRRLQVRLPRFLEQLEHLLGMMSVGLVVLFWLAWSW</sequence>
<evidence type="ECO:0000256" key="4">
    <source>
        <dbReference type="ARBA" id="ARBA00022692"/>
    </source>
</evidence>
<evidence type="ECO:0000313" key="12">
    <source>
        <dbReference type="Proteomes" id="UP000180235"/>
    </source>
</evidence>
<keyword evidence="5 9" id="KW-1133">Transmembrane helix</keyword>
<organism evidence="11 12">
    <name type="scientific">Gloeomargarita lithophora Alchichica-D10</name>
    <dbReference type="NCBI Taxonomy" id="1188229"/>
    <lineage>
        <taxon>Bacteria</taxon>
        <taxon>Bacillati</taxon>
        <taxon>Cyanobacteriota</taxon>
        <taxon>Cyanophyceae</taxon>
        <taxon>Gloeomargaritales</taxon>
        <taxon>Gloeomargaritaceae</taxon>
        <taxon>Gloeomargarita</taxon>
    </lineage>
</organism>
<dbReference type="KEGG" id="glt:GlitD10_0210"/>
<feature type="transmembrane region" description="Helical" evidence="9">
    <location>
        <begin position="95"/>
        <end position="111"/>
    </location>
</feature>
<evidence type="ECO:0000256" key="6">
    <source>
        <dbReference type="ARBA" id="ARBA00023136"/>
    </source>
</evidence>
<dbReference type="NCBIfam" id="NF005564">
    <property type="entry name" value="PRK07234.1-4"/>
    <property type="match status" value="1"/>
</dbReference>
<keyword evidence="12" id="KW-1185">Reference proteome</keyword>
<dbReference type="InterPro" id="IPR050586">
    <property type="entry name" value="CPA3_Na-H_Antiporter_D"/>
</dbReference>
<evidence type="ECO:0000256" key="5">
    <source>
        <dbReference type="ARBA" id="ARBA00022989"/>
    </source>
</evidence>
<dbReference type="PANTHER" id="PTHR42703:SF1">
    <property type="entry name" value="NA(+)_H(+) ANTIPORTER SUBUNIT D1"/>
    <property type="match status" value="1"/>
</dbReference>
<feature type="domain" description="NADH:quinone oxidoreductase/Mrp antiporter transmembrane" evidence="10">
    <location>
        <begin position="113"/>
        <end position="375"/>
    </location>
</feature>
<comment type="function">
    <text evidence="7">NDH-1 shuttles electrons from NAD(P)H, via FMN and iron-sulfur (Fe-S) centers, to quinones in the respiratory chain. The immediate electron acceptor for the enzyme in this species is believed to be plastoquinone. Couples the redox reaction to proton translocation (for every two electrons transferred, four hydrogen ions are translocated across the cytoplasmic membrane), and thus conserves the redox energy in a proton gradient.</text>
</comment>
<feature type="transmembrane region" description="Helical" evidence="9">
    <location>
        <begin position="219"/>
        <end position="241"/>
    </location>
</feature>
<accession>A0A1J0A9B9</accession>
<evidence type="ECO:0000313" key="11">
    <source>
        <dbReference type="EMBL" id="APB32511.1"/>
    </source>
</evidence>
<evidence type="ECO:0000256" key="1">
    <source>
        <dbReference type="ARBA" id="ARBA00004651"/>
    </source>
</evidence>
<evidence type="ECO:0000259" key="10">
    <source>
        <dbReference type="Pfam" id="PF00361"/>
    </source>
</evidence>
<feature type="transmembrane region" description="Helical" evidence="9">
    <location>
        <begin position="247"/>
        <end position="265"/>
    </location>
</feature>
<feature type="transmembrane region" description="Helical" evidence="9">
    <location>
        <begin position="458"/>
        <end position="475"/>
    </location>
</feature>
<keyword evidence="4 8" id="KW-0812">Transmembrane</keyword>
<keyword evidence="3" id="KW-1003">Cell membrane</keyword>
<dbReference type="EMBL" id="CP017675">
    <property type="protein sequence ID" value="APB32511.1"/>
    <property type="molecule type" value="Genomic_DNA"/>
</dbReference>
<feature type="transmembrane region" description="Helical" evidence="9">
    <location>
        <begin position="188"/>
        <end position="207"/>
    </location>
</feature>
<feature type="transmembrane region" description="Helical" evidence="9">
    <location>
        <begin position="428"/>
        <end position="446"/>
    </location>
</feature>
<dbReference type="Proteomes" id="UP000180235">
    <property type="component" value="Chromosome"/>
</dbReference>
<comment type="similarity">
    <text evidence="2">Belongs to the CPA3 antiporters (TC 2.A.63) subunit D family.</text>
</comment>
<dbReference type="Pfam" id="PF00361">
    <property type="entry name" value="Proton_antipo_M"/>
    <property type="match status" value="1"/>
</dbReference>
<feature type="transmembrane region" description="Helical" evidence="9">
    <location>
        <begin position="6"/>
        <end position="22"/>
    </location>
</feature>
<feature type="transmembrane region" description="Helical" evidence="9">
    <location>
        <begin position="333"/>
        <end position="354"/>
    </location>
</feature>
<evidence type="ECO:0000256" key="9">
    <source>
        <dbReference type="SAM" id="Phobius"/>
    </source>
</evidence>
<dbReference type="PANTHER" id="PTHR42703">
    <property type="entry name" value="NADH DEHYDROGENASE"/>
    <property type="match status" value="1"/>
</dbReference>
<feature type="transmembrane region" description="Helical" evidence="9">
    <location>
        <begin position="149"/>
        <end position="168"/>
    </location>
</feature>
<reference evidence="11 12" key="1">
    <citation type="submission" date="2016-10" db="EMBL/GenBank/DDBJ databases">
        <title>Description of Gloeomargarita lithophora gen. nov., sp. nov., a thylakoid-bearing basal-branching cyanobacterium with intracellular carbonates, and proposal for Gloeomargaritales ord. nov.</title>
        <authorList>
            <person name="Moreira D."/>
            <person name="Tavera R."/>
            <person name="Benzerara K."/>
            <person name="Skouri-Panet F."/>
            <person name="Couradeau E."/>
            <person name="Gerard E."/>
            <person name="Loussert C."/>
            <person name="Novelo E."/>
            <person name="Zivanovic Y."/>
            <person name="Lopez-Garcia P."/>
        </authorList>
    </citation>
    <scope>NUCLEOTIDE SEQUENCE [LARGE SCALE GENOMIC DNA]</scope>
    <source>
        <strain evidence="11 12">D10</strain>
    </source>
</reference>
<dbReference type="GO" id="GO:0005886">
    <property type="term" value="C:plasma membrane"/>
    <property type="evidence" value="ECO:0007669"/>
    <property type="project" value="UniProtKB-SubCell"/>
</dbReference>
<feature type="transmembrane region" description="Helical" evidence="9">
    <location>
        <begin position="293"/>
        <end position="312"/>
    </location>
</feature>
<dbReference type="InterPro" id="IPR001750">
    <property type="entry name" value="ND/Mrp_TM"/>
</dbReference>
<evidence type="ECO:0000256" key="8">
    <source>
        <dbReference type="RuleBase" id="RU000320"/>
    </source>
</evidence>
<feature type="transmembrane region" description="Helical" evidence="9">
    <location>
        <begin position="29"/>
        <end position="48"/>
    </location>
</feature>
<feature type="transmembrane region" description="Helical" evidence="9">
    <location>
        <begin position="360"/>
        <end position="384"/>
    </location>
</feature>
<feature type="transmembrane region" description="Helical" evidence="9">
    <location>
        <begin position="396"/>
        <end position="416"/>
    </location>
</feature>
<proteinExistence type="inferred from homology"/>
<evidence type="ECO:0000256" key="2">
    <source>
        <dbReference type="ARBA" id="ARBA00005346"/>
    </source>
</evidence>
<protein>
    <submittedName>
        <fullName evidence="11">Monovalent cation/H+ antiporter subunit D</fullName>
    </submittedName>
</protein>
<dbReference type="OrthoDB" id="9811798at2"/>
<dbReference type="AlphaFoldDB" id="A0A1J0A9B9"/>
<comment type="subcellular location">
    <subcellularLocation>
        <location evidence="1">Cell membrane</location>
        <topology evidence="1">Multi-pass membrane protein</topology>
    </subcellularLocation>
    <subcellularLocation>
        <location evidence="8">Membrane</location>
        <topology evidence="8">Multi-pass membrane protein</topology>
    </subcellularLocation>
</comment>